<dbReference type="PANTHER" id="PTHR43037">
    <property type="entry name" value="UNNAMED PRODUCT-RELATED"/>
    <property type="match status" value="1"/>
</dbReference>
<dbReference type="AlphaFoldDB" id="A0A518K314"/>
<keyword evidence="5" id="KW-1185">Reference proteome</keyword>
<dbReference type="InterPro" id="IPR050955">
    <property type="entry name" value="Plant_Biomass_Hydrol_Est"/>
</dbReference>
<evidence type="ECO:0000313" key="5">
    <source>
        <dbReference type="Proteomes" id="UP000316426"/>
    </source>
</evidence>
<evidence type="ECO:0000256" key="2">
    <source>
        <dbReference type="SAM" id="SignalP"/>
    </source>
</evidence>
<dbReference type="PANTHER" id="PTHR43037:SF1">
    <property type="entry name" value="BLL1128 PROTEIN"/>
    <property type="match status" value="1"/>
</dbReference>
<evidence type="ECO:0000259" key="3">
    <source>
        <dbReference type="Pfam" id="PF02230"/>
    </source>
</evidence>
<dbReference type="Proteomes" id="UP000316426">
    <property type="component" value="Chromosome"/>
</dbReference>
<feature type="domain" description="Phospholipase/carboxylesterase/thioesterase" evidence="3">
    <location>
        <begin position="59"/>
        <end position="261"/>
    </location>
</feature>
<organism evidence="4 5">
    <name type="scientific">Botrimarina mediterranea</name>
    <dbReference type="NCBI Taxonomy" id="2528022"/>
    <lineage>
        <taxon>Bacteria</taxon>
        <taxon>Pseudomonadati</taxon>
        <taxon>Planctomycetota</taxon>
        <taxon>Planctomycetia</taxon>
        <taxon>Pirellulales</taxon>
        <taxon>Lacipirellulaceae</taxon>
        <taxon>Botrimarina</taxon>
    </lineage>
</organism>
<dbReference type="EMBL" id="CP036349">
    <property type="protein sequence ID" value="QDV72169.1"/>
    <property type="molecule type" value="Genomic_DNA"/>
</dbReference>
<feature type="chain" id="PRO_5021840784" evidence="2">
    <location>
        <begin position="18"/>
        <end position="276"/>
    </location>
</feature>
<sequence length="276" mass="30811" precursor="true">MIRSFLVVLLLMSAANAEEAVDPRVTPELLEAFAAHEFDDDGFTLPYRLMSPKEVDPVEKRPLVVFLHGFGERGDDNQRQLIHGGPSFVTPEFRDRHRAFVLAPQCPAGNKLDSDGNESDEPIVWSLRLRPTNETLAESIDDEPTAPMHAVRALVDHLIEMHPIDTKRLYITGLSMGGYGTWELASREPDLWAAAAPICGGGNPAWAERLKGLPLWCFHGDADGAVPVVRSREMISAISAAGGRPIYTEYPGVNHDSWTQTYKSRYLWDWMFAQSR</sequence>
<dbReference type="InterPro" id="IPR029058">
    <property type="entry name" value="AB_hydrolase_fold"/>
</dbReference>
<dbReference type="InterPro" id="IPR003140">
    <property type="entry name" value="PLipase/COase/thioEstase"/>
</dbReference>
<dbReference type="KEGG" id="bmei:Spa11_03410"/>
<gene>
    <name evidence="4" type="ORF">Spa11_03410</name>
</gene>
<dbReference type="Gene3D" id="3.40.50.1820">
    <property type="entry name" value="alpha/beta hydrolase"/>
    <property type="match status" value="1"/>
</dbReference>
<dbReference type="GO" id="GO:0016787">
    <property type="term" value="F:hydrolase activity"/>
    <property type="evidence" value="ECO:0007669"/>
    <property type="project" value="UniProtKB-KW"/>
</dbReference>
<dbReference type="Pfam" id="PF02230">
    <property type="entry name" value="Abhydrolase_2"/>
    <property type="match status" value="1"/>
</dbReference>
<accession>A0A518K314</accession>
<evidence type="ECO:0000313" key="4">
    <source>
        <dbReference type="EMBL" id="QDV72169.1"/>
    </source>
</evidence>
<dbReference type="RefSeq" id="WP_145105956.1">
    <property type="nucleotide sequence ID" value="NZ_CP036349.1"/>
</dbReference>
<keyword evidence="1 2" id="KW-0732">Signal</keyword>
<proteinExistence type="predicted"/>
<evidence type="ECO:0000256" key="1">
    <source>
        <dbReference type="ARBA" id="ARBA00022729"/>
    </source>
</evidence>
<dbReference type="SUPFAM" id="SSF53474">
    <property type="entry name" value="alpha/beta-Hydrolases"/>
    <property type="match status" value="1"/>
</dbReference>
<reference evidence="4 5" key="1">
    <citation type="submission" date="2019-02" db="EMBL/GenBank/DDBJ databases">
        <title>Deep-cultivation of Planctomycetes and their phenomic and genomic characterization uncovers novel biology.</title>
        <authorList>
            <person name="Wiegand S."/>
            <person name="Jogler M."/>
            <person name="Boedeker C."/>
            <person name="Pinto D."/>
            <person name="Vollmers J."/>
            <person name="Rivas-Marin E."/>
            <person name="Kohn T."/>
            <person name="Peeters S.H."/>
            <person name="Heuer A."/>
            <person name="Rast P."/>
            <person name="Oberbeckmann S."/>
            <person name="Bunk B."/>
            <person name="Jeske O."/>
            <person name="Meyerdierks A."/>
            <person name="Storesund J.E."/>
            <person name="Kallscheuer N."/>
            <person name="Luecker S."/>
            <person name="Lage O.M."/>
            <person name="Pohl T."/>
            <person name="Merkel B.J."/>
            <person name="Hornburger P."/>
            <person name="Mueller R.-W."/>
            <person name="Bruemmer F."/>
            <person name="Labrenz M."/>
            <person name="Spormann A.M."/>
            <person name="Op den Camp H."/>
            <person name="Overmann J."/>
            <person name="Amann R."/>
            <person name="Jetten M.S.M."/>
            <person name="Mascher T."/>
            <person name="Medema M.H."/>
            <person name="Devos D.P."/>
            <person name="Kaster A.-K."/>
            <person name="Ovreas L."/>
            <person name="Rohde M."/>
            <person name="Galperin M.Y."/>
            <person name="Jogler C."/>
        </authorList>
    </citation>
    <scope>NUCLEOTIDE SEQUENCE [LARGE SCALE GENOMIC DNA]</scope>
    <source>
        <strain evidence="4 5">Spa11</strain>
    </source>
</reference>
<protein>
    <submittedName>
        <fullName evidence="4">Alpha/beta hydrolase family protein</fullName>
    </submittedName>
</protein>
<feature type="signal peptide" evidence="2">
    <location>
        <begin position="1"/>
        <end position="17"/>
    </location>
</feature>
<name>A0A518K314_9BACT</name>
<keyword evidence="4" id="KW-0378">Hydrolase</keyword>